<dbReference type="InterPro" id="IPR045012">
    <property type="entry name" value="NLP"/>
</dbReference>
<keyword evidence="4" id="KW-0539">Nucleus</keyword>
<dbReference type="Pfam" id="PF22922">
    <property type="entry name" value="GAF_NLP"/>
    <property type="match status" value="2"/>
</dbReference>
<dbReference type="SUPFAM" id="SSF54277">
    <property type="entry name" value="CAD &amp; PB1 domains"/>
    <property type="match status" value="1"/>
</dbReference>
<evidence type="ECO:0000256" key="2">
    <source>
        <dbReference type="ARBA" id="ARBA00023125"/>
    </source>
</evidence>
<evidence type="ECO:0000259" key="7">
    <source>
        <dbReference type="PROSITE" id="PS51745"/>
    </source>
</evidence>
<reference evidence="8" key="2">
    <citation type="journal article" date="2024" name="Plant">
        <title>Genomic evolution and insights into agronomic trait innovations of Sesamum species.</title>
        <authorList>
            <person name="Miao H."/>
            <person name="Wang L."/>
            <person name="Qu L."/>
            <person name="Liu H."/>
            <person name="Sun Y."/>
            <person name="Le M."/>
            <person name="Wang Q."/>
            <person name="Wei S."/>
            <person name="Zheng Y."/>
            <person name="Lin W."/>
            <person name="Duan Y."/>
            <person name="Cao H."/>
            <person name="Xiong S."/>
            <person name="Wang X."/>
            <person name="Wei L."/>
            <person name="Li C."/>
            <person name="Ma Q."/>
            <person name="Ju M."/>
            <person name="Zhao R."/>
            <person name="Li G."/>
            <person name="Mu C."/>
            <person name="Tian Q."/>
            <person name="Mei H."/>
            <person name="Zhang T."/>
            <person name="Gao T."/>
            <person name="Zhang H."/>
        </authorList>
    </citation>
    <scope>NUCLEOTIDE SEQUENCE</scope>
    <source>
        <strain evidence="8">3651</strain>
    </source>
</reference>
<dbReference type="InterPro" id="IPR053793">
    <property type="entry name" value="PB1-like"/>
</dbReference>
<dbReference type="InterPro" id="IPR055081">
    <property type="entry name" value="NLP1-9_GAF"/>
</dbReference>
<evidence type="ECO:0000256" key="1">
    <source>
        <dbReference type="ARBA" id="ARBA00023015"/>
    </source>
</evidence>
<dbReference type="InterPro" id="IPR000270">
    <property type="entry name" value="PB1_dom"/>
</dbReference>
<dbReference type="Pfam" id="PF00564">
    <property type="entry name" value="PB1"/>
    <property type="match status" value="1"/>
</dbReference>
<evidence type="ECO:0000256" key="4">
    <source>
        <dbReference type="ARBA" id="ARBA00023242"/>
    </source>
</evidence>
<feature type="domain" description="PB1" evidence="7">
    <location>
        <begin position="863"/>
        <end position="946"/>
    </location>
</feature>
<dbReference type="AlphaFoldDB" id="A0AAE2CXC5"/>
<reference evidence="8" key="1">
    <citation type="submission" date="2020-06" db="EMBL/GenBank/DDBJ databases">
        <authorList>
            <person name="Li T."/>
            <person name="Hu X."/>
            <person name="Zhang T."/>
            <person name="Song X."/>
            <person name="Zhang H."/>
            <person name="Dai N."/>
            <person name="Sheng W."/>
            <person name="Hou X."/>
            <person name="Wei L."/>
        </authorList>
    </citation>
    <scope>NUCLEOTIDE SEQUENCE</scope>
    <source>
        <strain evidence="8">3651</strain>
        <tissue evidence="8">Leaf</tissue>
    </source>
</reference>
<evidence type="ECO:0000256" key="3">
    <source>
        <dbReference type="ARBA" id="ARBA00023163"/>
    </source>
</evidence>
<dbReference type="Proteomes" id="UP001293254">
    <property type="component" value="Unassembled WGS sequence"/>
</dbReference>
<dbReference type="PANTHER" id="PTHR32002:SF46">
    <property type="entry name" value="PROTEIN NLP2"/>
    <property type="match status" value="1"/>
</dbReference>
<accession>A0AAE2CXC5</accession>
<dbReference type="InterPro" id="IPR003035">
    <property type="entry name" value="RWP-RK_dom"/>
</dbReference>
<feature type="compositionally biased region" description="Polar residues" evidence="5">
    <location>
        <begin position="513"/>
        <end position="522"/>
    </location>
</feature>
<dbReference type="PROSITE" id="PS51519">
    <property type="entry name" value="RWP_RK"/>
    <property type="match status" value="1"/>
</dbReference>
<gene>
    <name evidence="8" type="ORF">Salat_0089300</name>
</gene>
<organism evidence="8 9">
    <name type="scientific">Sesamum alatum</name>
    <dbReference type="NCBI Taxonomy" id="300844"/>
    <lineage>
        <taxon>Eukaryota</taxon>
        <taxon>Viridiplantae</taxon>
        <taxon>Streptophyta</taxon>
        <taxon>Embryophyta</taxon>
        <taxon>Tracheophyta</taxon>
        <taxon>Spermatophyta</taxon>
        <taxon>Magnoliopsida</taxon>
        <taxon>eudicotyledons</taxon>
        <taxon>Gunneridae</taxon>
        <taxon>Pentapetalae</taxon>
        <taxon>asterids</taxon>
        <taxon>lamiids</taxon>
        <taxon>Lamiales</taxon>
        <taxon>Pedaliaceae</taxon>
        <taxon>Sesamum</taxon>
    </lineage>
</organism>
<proteinExistence type="predicted"/>
<dbReference type="PANTHER" id="PTHR32002">
    <property type="entry name" value="PROTEIN NLP8"/>
    <property type="match status" value="1"/>
</dbReference>
<feature type="region of interest" description="Disordered" evidence="5">
    <location>
        <begin position="509"/>
        <end position="547"/>
    </location>
</feature>
<keyword evidence="2" id="KW-0238">DNA-binding</keyword>
<evidence type="ECO:0000313" key="9">
    <source>
        <dbReference type="Proteomes" id="UP001293254"/>
    </source>
</evidence>
<feature type="region of interest" description="Disordered" evidence="5">
    <location>
        <begin position="589"/>
        <end position="611"/>
    </location>
</feature>
<feature type="domain" description="RWP-RK" evidence="6">
    <location>
        <begin position="629"/>
        <end position="710"/>
    </location>
</feature>
<name>A0AAE2CXC5_9LAMI</name>
<evidence type="ECO:0000259" key="6">
    <source>
        <dbReference type="PROSITE" id="PS51519"/>
    </source>
</evidence>
<dbReference type="CDD" id="cd06407">
    <property type="entry name" value="PB1_NLP"/>
    <property type="match status" value="1"/>
</dbReference>
<sequence length="961" mass="106560">MRIMEDGASTPNTMLAALSDTPIDFNLMDELLYDGFWLETTHESNFWHPCPPPPTTTSTDLSSTSFVFPTSHTNIDSSNTNSLQGSSLKQTHRSITFDPPSLSYPEMDDFPTHQAQNHEASLPLVSSNQSTNFLVQDTEVSRRLWVGPNTSPTRTVSLKKRLVQAINHLKDSIRDKDVLIQIWVPVKKGGRQVLITNNQPFSLNPNCKNLADYRDVSRNYQFAADEGSKELTGLPGRVFLKKLPEWTPDVRFFKREEYPRVNHAQQYDVRGSLALPVFEQGSGNCLGVVEIVTTSQKVNYRPELENVCKALEAVDLKSSDILSPLDIEDHNESYQAALMEIGNVLKCVCDTHKLPLAQTWAPCIQQGKGGCRHSNENYTQCVSTVDSACYVADQQVSGFHEACSEHHLLKGEGVAGKAFLTNQPCFAEDITAFSKTEYPLAHHARVLNLCAAVAIRLRSTFTGAADFVLEFFLPLNCKDAEDQRWMLDSLSSVIQRTCQSLRVVTDQELARETSGSSRSTLAGKSDDEKHPTFVTSPSKEPSPGASSCIRHVVDSQHKGKGLAASLGQHKEEPGEFKVTTQWDNSGSDFHYSPAFAEHDHPQQDSRPKPSADVTGNIFLAGGNLPLGPKINPEKRRIKTEKTISLQLLRKYFAGSLKDAAKNIGVCPTTLKRICRQHGITRWPSRKIKKVGHSLKKLQLVIDSVQGAEGSIQLSSFYNNFPELVSPNVPGSSHLQMSEMNGQLQEVRTQPDGTLISPITAASKSPSSSGSHSSSSSYCCSTGVKQSSFPVTGSSSGEAVSAAEHTGEMMLKRARSDAELQYDLGQEETKLLVRSYSHKIFSDHVPNETPQVPKNSSKLYDVGMFRVKATFGEEKIRFSLQQHWGFIDLQHEVLRRFNLDTGSRFDLKYLDDDSEWVLLTCDADLEECIDIHRSSKNRTIKLSLNQVYHPSLGSSFGSNGPY</sequence>
<evidence type="ECO:0000256" key="5">
    <source>
        <dbReference type="SAM" id="MobiDB-lite"/>
    </source>
</evidence>
<comment type="caution">
    <text evidence="8">The sequence shown here is derived from an EMBL/GenBank/DDBJ whole genome shotgun (WGS) entry which is preliminary data.</text>
</comment>
<dbReference type="PROSITE" id="PS51745">
    <property type="entry name" value="PB1"/>
    <property type="match status" value="1"/>
</dbReference>
<keyword evidence="3" id="KW-0804">Transcription</keyword>
<dbReference type="SMART" id="SM00666">
    <property type="entry name" value="PB1"/>
    <property type="match status" value="1"/>
</dbReference>
<evidence type="ECO:0000313" key="8">
    <source>
        <dbReference type="EMBL" id="KAK4437554.1"/>
    </source>
</evidence>
<feature type="compositionally biased region" description="Basic and acidic residues" evidence="5">
    <location>
        <begin position="596"/>
        <end position="609"/>
    </location>
</feature>
<keyword evidence="9" id="KW-1185">Reference proteome</keyword>
<dbReference type="InterPro" id="IPR034891">
    <property type="entry name" value="PB1_NLP"/>
</dbReference>
<dbReference type="GO" id="GO:0003677">
    <property type="term" value="F:DNA binding"/>
    <property type="evidence" value="ECO:0007669"/>
    <property type="project" value="UniProtKB-KW"/>
</dbReference>
<dbReference type="Gene3D" id="3.10.20.90">
    <property type="entry name" value="Phosphatidylinositol 3-kinase Catalytic Subunit, Chain A, domain 1"/>
    <property type="match status" value="1"/>
</dbReference>
<feature type="region of interest" description="Disordered" evidence="5">
    <location>
        <begin position="756"/>
        <end position="776"/>
    </location>
</feature>
<dbReference type="Pfam" id="PF02042">
    <property type="entry name" value="RWP-RK"/>
    <property type="match status" value="1"/>
</dbReference>
<dbReference type="GO" id="GO:0003700">
    <property type="term" value="F:DNA-binding transcription factor activity"/>
    <property type="evidence" value="ECO:0007669"/>
    <property type="project" value="InterPro"/>
</dbReference>
<dbReference type="EMBL" id="JACGWO010000001">
    <property type="protein sequence ID" value="KAK4437554.1"/>
    <property type="molecule type" value="Genomic_DNA"/>
</dbReference>
<keyword evidence="1" id="KW-0805">Transcription regulation</keyword>
<protein>
    <submittedName>
        <fullName evidence="8">Protein NLP2</fullName>
    </submittedName>
</protein>